<dbReference type="EMBL" id="JACHGN010000016">
    <property type="protein sequence ID" value="MBB5136888.1"/>
    <property type="molecule type" value="Genomic_DNA"/>
</dbReference>
<sequence length="304" mass="31457">MEATIEVTGLRKRFGQVTALDGMSFTVTPGRVTGLVGPGGAGKSTAMRVILGLDVPDEGRALVGGRPYRALRRPLCHVGALLDAGALQPGRTGRDHLLWLARSHGLPARRADEVIERAGLGAKARRRAGRYSPAVRQRLGLAAALIGDPPVLLLDEPFTGLDAGGVAWLRGLLRELAGEGRAVLVSSPLMSELEDTAGHVIVVGRGAVVADAAVAELVEAASRGRVALRTPAREEAMTALAHAGATVAVTGPDTLTVAGLAAERVTALLGRRKVPFSGVAAHRATLEEAYMELTRQAAQPGAGS</sequence>
<dbReference type="GO" id="GO:0005524">
    <property type="term" value="F:ATP binding"/>
    <property type="evidence" value="ECO:0007669"/>
    <property type="project" value="UniProtKB-KW"/>
</dbReference>
<gene>
    <name evidence="6" type="ORF">HNP84_006640</name>
</gene>
<keyword evidence="2" id="KW-0813">Transport</keyword>
<dbReference type="SUPFAM" id="SSF52540">
    <property type="entry name" value="P-loop containing nucleoside triphosphate hydrolases"/>
    <property type="match status" value="1"/>
</dbReference>
<keyword evidence="3" id="KW-0547">Nucleotide-binding</keyword>
<dbReference type="GO" id="GO:0016887">
    <property type="term" value="F:ATP hydrolysis activity"/>
    <property type="evidence" value="ECO:0007669"/>
    <property type="project" value="InterPro"/>
</dbReference>
<keyword evidence="7" id="KW-1185">Reference proteome</keyword>
<evidence type="ECO:0000313" key="6">
    <source>
        <dbReference type="EMBL" id="MBB5136888.1"/>
    </source>
</evidence>
<accession>A0A840PB64</accession>
<keyword evidence="4 6" id="KW-0067">ATP-binding</keyword>
<evidence type="ECO:0000259" key="5">
    <source>
        <dbReference type="PROSITE" id="PS50893"/>
    </source>
</evidence>
<name>A0A840PB64_9ACTN</name>
<dbReference type="Pfam" id="PF00005">
    <property type="entry name" value="ABC_tran"/>
    <property type="match status" value="1"/>
</dbReference>
<dbReference type="Proteomes" id="UP000578449">
    <property type="component" value="Unassembled WGS sequence"/>
</dbReference>
<evidence type="ECO:0000256" key="1">
    <source>
        <dbReference type="ARBA" id="ARBA00005417"/>
    </source>
</evidence>
<dbReference type="PANTHER" id="PTHR43335">
    <property type="entry name" value="ABC TRANSPORTER, ATP-BINDING PROTEIN"/>
    <property type="match status" value="1"/>
</dbReference>
<dbReference type="AlphaFoldDB" id="A0A840PB64"/>
<evidence type="ECO:0000256" key="4">
    <source>
        <dbReference type="ARBA" id="ARBA00022840"/>
    </source>
</evidence>
<evidence type="ECO:0000256" key="3">
    <source>
        <dbReference type="ARBA" id="ARBA00022741"/>
    </source>
</evidence>
<reference evidence="6 7" key="1">
    <citation type="submission" date="2020-08" db="EMBL/GenBank/DDBJ databases">
        <title>Genomic Encyclopedia of Type Strains, Phase IV (KMG-IV): sequencing the most valuable type-strain genomes for metagenomic binning, comparative biology and taxonomic classification.</title>
        <authorList>
            <person name="Goeker M."/>
        </authorList>
    </citation>
    <scope>NUCLEOTIDE SEQUENCE [LARGE SCALE GENOMIC DNA]</scope>
    <source>
        <strain evidence="6 7">DSM 45615</strain>
    </source>
</reference>
<comment type="similarity">
    <text evidence="1">Belongs to the ABC transporter superfamily.</text>
</comment>
<dbReference type="SMART" id="SM00382">
    <property type="entry name" value="AAA"/>
    <property type="match status" value="1"/>
</dbReference>
<dbReference type="InterPro" id="IPR027417">
    <property type="entry name" value="P-loop_NTPase"/>
</dbReference>
<evidence type="ECO:0000313" key="7">
    <source>
        <dbReference type="Proteomes" id="UP000578449"/>
    </source>
</evidence>
<dbReference type="InterPro" id="IPR003439">
    <property type="entry name" value="ABC_transporter-like_ATP-bd"/>
</dbReference>
<protein>
    <submittedName>
        <fullName evidence="6">ABC-2 type transport system ATP-binding protein</fullName>
    </submittedName>
</protein>
<evidence type="ECO:0000256" key="2">
    <source>
        <dbReference type="ARBA" id="ARBA00022448"/>
    </source>
</evidence>
<comment type="caution">
    <text evidence="6">The sequence shown here is derived from an EMBL/GenBank/DDBJ whole genome shotgun (WGS) entry which is preliminary data.</text>
</comment>
<proteinExistence type="inferred from homology"/>
<dbReference type="RefSeq" id="WP_185053766.1">
    <property type="nucleotide sequence ID" value="NZ_BAABIX010000021.1"/>
</dbReference>
<organism evidence="6 7">
    <name type="scientific">Thermocatellispora tengchongensis</name>
    <dbReference type="NCBI Taxonomy" id="1073253"/>
    <lineage>
        <taxon>Bacteria</taxon>
        <taxon>Bacillati</taxon>
        <taxon>Actinomycetota</taxon>
        <taxon>Actinomycetes</taxon>
        <taxon>Streptosporangiales</taxon>
        <taxon>Streptosporangiaceae</taxon>
        <taxon>Thermocatellispora</taxon>
    </lineage>
</organism>
<dbReference type="PROSITE" id="PS50893">
    <property type="entry name" value="ABC_TRANSPORTER_2"/>
    <property type="match status" value="1"/>
</dbReference>
<dbReference type="PANTHER" id="PTHR43335:SF4">
    <property type="entry name" value="ABC TRANSPORTER, ATP-BINDING PROTEIN"/>
    <property type="match status" value="1"/>
</dbReference>
<dbReference type="InterPro" id="IPR003593">
    <property type="entry name" value="AAA+_ATPase"/>
</dbReference>
<dbReference type="Gene3D" id="3.40.50.300">
    <property type="entry name" value="P-loop containing nucleotide triphosphate hydrolases"/>
    <property type="match status" value="1"/>
</dbReference>
<feature type="domain" description="ABC transporter" evidence="5">
    <location>
        <begin position="5"/>
        <end position="230"/>
    </location>
</feature>